<feature type="region of interest" description="Disordered" evidence="7">
    <location>
        <begin position="242"/>
        <end position="275"/>
    </location>
</feature>
<feature type="region of interest" description="Disordered" evidence="7">
    <location>
        <begin position="71"/>
        <end position="120"/>
    </location>
</feature>
<keyword evidence="4 5" id="KW-0694">RNA-binding</keyword>
<dbReference type="InterPro" id="IPR012677">
    <property type="entry name" value="Nucleotide-bd_a/b_plait_sf"/>
</dbReference>
<dbReference type="AlphaFoldDB" id="A0A9N8E5A8"/>
<dbReference type="PROSITE" id="PS50102">
    <property type="entry name" value="RRM"/>
    <property type="match status" value="1"/>
</dbReference>
<dbReference type="PROSITE" id="PS50103">
    <property type="entry name" value="ZF_C3H1"/>
    <property type="match status" value="3"/>
</dbReference>
<feature type="compositionally biased region" description="Basic and acidic residues" evidence="7">
    <location>
        <begin position="90"/>
        <end position="101"/>
    </location>
</feature>
<feature type="compositionally biased region" description="Acidic residues" evidence="7">
    <location>
        <begin position="13"/>
        <end position="23"/>
    </location>
</feature>
<reference evidence="10" key="1">
    <citation type="submission" date="2020-06" db="EMBL/GenBank/DDBJ databases">
        <authorList>
            <consortium name="Plant Systems Biology data submission"/>
        </authorList>
    </citation>
    <scope>NUCLEOTIDE SEQUENCE</scope>
    <source>
        <strain evidence="10">D6</strain>
    </source>
</reference>
<dbReference type="Gene3D" id="4.10.1000.10">
    <property type="entry name" value="Zinc finger, CCCH-type"/>
    <property type="match status" value="1"/>
</dbReference>
<evidence type="ECO:0000256" key="6">
    <source>
        <dbReference type="PROSITE-ProRule" id="PRU00723"/>
    </source>
</evidence>
<evidence type="ECO:0000256" key="3">
    <source>
        <dbReference type="ARBA" id="ARBA00022833"/>
    </source>
</evidence>
<comment type="caution">
    <text evidence="10">The sequence shown here is derived from an EMBL/GenBank/DDBJ whole genome shotgun (WGS) entry which is preliminary data.</text>
</comment>
<feature type="compositionally biased region" description="Basic and acidic residues" evidence="7">
    <location>
        <begin position="24"/>
        <end position="35"/>
    </location>
</feature>
<dbReference type="GO" id="GO:0003723">
    <property type="term" value="F:RNA binding"/>
    <property type="evidence" value="ECO:0007669"/>
    <property type="project" value="UniProtKB-UniRule"/>
</dbReference>
<dbReference type="GO" id="GO:0008270">
    <property type="term" value="F:zinc ion binding"/>
    <property type="evidence" value="ECO:0007669"/>
    <property type="project" value="UniProtKB-KW"/>
</dbReference>
<feature type="domain" description="C3H1-type" evidence="9">
    <location>
        <begin position="208"/>
        <end position="235"/>
    </location>
</feature>
<dbReference type="SMART" id="SM00360">
    <property type="entry name" value="RRM"/>
    <property type="match status" value="2"/>
</dbReference>
<dbReference type="InterPro" id="IPR036855">
    <property type="entry name" value="Znf_CCCH_sf"/>
</dbReference>
<dbReference type="PANTHER" id="PTHR23236:SF11">
    <property type="entry name" value="EUKARYOTIC TRANSLATION INITIATION FACTOR 4H"/>
    <property type="match status" value="1"/>
</dbReference>
<dbReference type="Pfam" id="PF14608">
    <property type="entry name" value="zf-CCCH_2"/>
    <property type="match status" value="2"/>
</dbReference>
<dbReference type="Gene3D" id="3.30.70.330">
    <property type="match status" value="2"/>
</dbReference>
<protein>
    <submittedName>
        <fullName evidence="10">Zinc finger CCCH domain-containing protein</fullName>
    </submittedName>
</protein>
<dbReference type="EMBL" id="CAICTM010000632">
    <property type="protein sequence ID" value="CAB9514119.1"/>
    <property type="molecule type" value="Genomic_DNA"/>
</dbReference>
<feature type="region of interest" description="Disordered" evidence="7">
    <location>
        <begin position="1"/>
        <end position="49"/>
    </location>
</feature>
<accession>A0A9N8E5A8</accession>
<sequence length="439" mass="50231">MVAAEADPSNMEGEVENDLEGVEEEKNSNHDDSQTRKIHVSRIPSSFDEAIVKRVMEEHVGKDTVEEVALIYKRPDAEEEDADGATGTTKDNKKKESKDSSKSSSKKQKHGGDDDDKTETEHRGFGFVTFCTPDSYQKALTMPSIRCGRKATSNRKHTLYIRPYAEKGAQEICYLWAKHRCPYGDDCKFVHEGDGGCMIIVPSAEKADKKKQKCFAFKKGKCKRGDQCPFSHDFKPNVATATTDNATTKDQDDNDDKEKAKDVDKDNKKRKRDNSEKDCINWKTKGKCRKGDKCPYRHDEALREAALLKKKKNKKRKQQEGADAGDTESKRQRQPLWVRLFGLNYDTREHDVREFLQHCGTIMEVQFPRFEDSGRSKGYCGVLFQSPKAVAKALELDGEELMGRWLRIQAGKMLLDQWEDREKQPKQTQSNYEEEQEAY</sequence>
<feature type="zinc finger region" description="C3H1-type" evidence="6">
    <location>
        <begin position="208"/>
        <end position="235"/>
    </location>
</feature>
<keyword evidence="1 6" id="KW-0479">Metal-binding</keyword>
<dbReference type="InterPro" id="IPR000504">
    <property type="entry name" value="RRM_dom"/>
</dbReference>
<dbReference type="Pfam" id="PF00642">
    <property type="entry name" value="zf-CCCH"/>
    <property type="match status" value="1"/>
</dbReference>
<evidence type="ECO:0000256" key="7">
    <source>
        <dbReference type="SAM" id="MobiDB-lite"/>
    </source>
</evidence>
<feature type="zinc finger region" description="C3H1-type" evidence="6">
    <location>
        <begin position="273"/>
        <end position="301"/>
    </location>
</feature>
<dbReference type="Proteomes" id="UP001153069">
    <property type="component" value="Unassembled WGS sequence"/>
</dbReference>
<feature type="zinc finger region" description="C3H1-type" evidence="6">
    <location>
        <begin position="167"/>
        <end position="194"/>
    </location>
</feature>
<name>A0A9N8E5A8_9STRA</name>
<dbReference type="SMART" id="SM00356">
    <property type="entry name" value="ZnF_C3H1"/>
    <property type="match status" value="3"/>
</dbReference>
<dbReference type="PANTHER" id="PTHR23236">
    <property type="entry name" value="EUKARYOTIC TRANSLATION INITIATION FACTOR 4B/4H"/>
    <property type="match status" value="1"/>
</dbReference>
<evidence type="ECO:0000313" key="11">
    <source>
        <dbReference type="Proteomes" id="UP001153069"/>
    </source>
</evidence>
<dbReference type="SUPFAM" id="SSF90229">
    <property type="entry name" value="CCCH zinc finger"/>
    <property type="match status" value="2"/>
</dbReference>
<proteinExistence type="predicted"/>
<evidence type="ECO:0000256" key="4">
    <source>
        <dbReference type="ARBA" id="ARBA00022884"/>
    </source>
</evidence>
<evidence type="ECO:0000259" key="9">
    <source>
        <dbReference type="PROSITE" id="PS50103"/>
    </source>
</evidence>
<dbReference type="InterPro" id="IPR000571">
    <property type="entry name" value="Znf_CCCH"/>
</dbReference>
<dbReference type="SUPFAM" id="SSF54928">
    <property type="entry name" value="RNA-binding domain, RBD"/>
    <property type="match status" value="2"/>
</dbReference>
<organism evidence="10 11">
    <name type="scientific">Seminavis robusta</name>
    <dbReference type="NCBI Taxonomy" id="568900"/>
    <lineage>
        <taxon>Eukaryota</taxon>
        <taxon>Sar</taxon>
        <taxon>Stramenopiles</taxon>
        <taxon>Ochrophyta</taxon>
        <taxon>Bacillariophyta</taxon>
        <taxon>Bacillariophyceae</taxon>
        <taxon>Bacillariophycidae</taxon>
        <taxon>Naviculales</taxon>
        <taxon>Naviculaceae</taxon>
        <taxon>Seminavis</taxon>
    </lineage>
</organism>
<gene>
    <name evidence="10" type="ORF">SEMRO_633_G178820.1</name>
</gene>
<evidence type="ECO:0000256" key="2">
    <source>
        <dbReference type="ARBA" id="ARBA00022771"/>
    </source>
</evidence>
<evidence type="ECO:0000313" key="10">
    <source>
        <dbReference type="EMBL" id="CAB9514119.1"/>
    </source>
</evidence>
<feature type="domain" description="C3H1-type" evidence="9">
    <location>
        <begin position="167"/>
        <end position="194"/>
    </location>
</feature>
<feature type="compositionally biased region" description="Basic residues" evidence="7">
    <location>
        <begin position="308"/>
        <end position="317"/>
    </location>
</feature>
<feature type="compositionally biased region" description="Basic and acidic residues" evidence="7">
    <location>
        <begin position="247"/>
        <end position="275"/>
    </location>
</feature>
<keyword evidence="2 6" id="KW-0863">Zinc-finger</keyword>
<keyword evidence="3 6" id="KW-0862">Zinc</keyword>
<dbReference type="InterPro" id="IPR035979">
    <property type="entry name" value="RBD_domain_sf"/>
</dbReference>
<dbReference type="Pfam" id="PF00076">
    <property type="entry name" value="RRM_1"/>
    <property type="match status" value="1"/>
</dbReference>
<dbReference type="Gene3D" id="3.30.1370.210">
    <property type="match status" value="1"/>
</dbReference>
<evidence type="ECO:0000256" key="5">
    <source>
        <dbReference type="PROSITE-ProRule" id="PRU00176"/>
    </source>
</evidence>
<evidence type="ECO:0000256" key="1">
    <source>
        <dbReference type="ARBA" id="ARBA00022723"/>
    </source>
</evidence>
<feature type="domain" description="RRM" evidence="8">
    <location>
        <begin position="336"/>
        <end position="413"/>
    </location>
</feature>
<dbReference type="CDD" id="cd00590">
    <property type="entry name" value="RRM_SF"/>
    <property type="match status" value="1"/>
</dbReference>
<feature type="region of interest" description="Disordered" evidence="7">
    <location>
        <begin position="308"/>
        <end position="330"/>
    </location>
</feature>
<keyword evidence="11" id="KW-1185">Reference proteome</keyword>
<feature type="region of interest" description="Disordered" evidence="7">
    <location>
        <begin position="419"/>
        <end position="439"/>
    </location>
</feature>
<dbReference type="OrthoDB" id="439808at2759"/>
<feature type="domain" description="C3H1-type" evidence="9">
    <location>
        <begin position="273"/>
        <end position="301"/>
    </location>
</feature>
<evidence type="ECO:0000259" key="8">
    <source>
        <dbReference type="PROSITE" id="PS50102"/>
    </source>
</evidence>